<feature type="transmembrane region" description="Helical" evidence="1">
    <location>
        <begin position="121"/>
        <end position="139"/>
    </location>
</feature>
<feature type="transmembrane region" description="Helical" evidence="1">
    <location>
        <begin position="352"/>
        <end position="373"/>
    </location>
</feature>
<protein>
    <recommendedName>
        <fullName evidence="4">Glycosyltransferase RgtA/B/C/D-like domain-containing protein</fullName>
    </recommendedName>
</protein>
<dbReference type="AlphaFoldDB" id="A0A7C6Z358"/>
<accession>A0A7C6Z358</accession>
<feature type="transmembrane region" description="Helical" evidence="1">
    <location>
        <begin position="450"/>
        <end position="469"/>
    </location>
</feature>
<feature type="transmembrane region" description="Helical" evidence="1">
    <location>
        <begin position="145"/>
        <end position="170"/>
    </location>
</feature>
<feature type="transmembrane region" description="Helical" evidence="1">
    <location>
        <begin position="225"/>
        <end position="244"/>
    </location>
</feature>
<comment type="caution">
    <text evidence="2">The sequence shown here is derived from an EMBL/GenBank/DDBJ whole genome shotgun (WGS) entry which is preliminary data.</text>
</comment>
<dbReference type="EMBL" id="DUTF01000098">
    <property type="protein sequence ID" value="HHY25985.1"/>
    <property type="molecule type" value="Genomic_DNA"/>
</dbReference>
<name>A0A7C6Z358_9FIRM</name>
<evidence type="ECO:0000313" key="3">
    <source>
        <dbReference type="Proteomes" id="UP000553059"/>
    </source>
</evidence>
<evidence type="ECO:0000313" key="2">
    <source>
        <dbReference type="EMBL" id="HHY25985.1"/>
    </source>
</evidence>
<dbReference type="Pfam" id="PF19528">
    <property type="entry name" value="DUF6056"/>
    <property type="match status" value="1"/>
</dbReference>
<dbReference type="Proteomes" id="UP000553059">
    <property type="component" value="Unassembled WGS sequence"/>
</dbReference>
<keyword evidence="1" id="KW-0472">Membrane</keyword>
<feature type="transmembrane region" description="Helical" evidence="1">
    <location>
        <begin position="271"/>
        <end position="293"/>
    </location>
</feature>
<feature type="transmembrane region" description="Helical" evidence="1">
    <location>
        <begin position="519"/>
        <end position="546"/>
    </location>
</feature>
<reference evidence="2 3" key="1">
    <citation type="journal article" date="2020" name="Biotechnol. Biofuels">
        <title>New insights from the biogas microbiome by comprehensive genome-resolved metagenomics of nearly 1600 species originating from multiple anaerobic digesters.</title>
        <authorList>
            <person name="Campanaro S."/>
            <person name="Treu L."/>
            <person name="Rodriguez-R L.M."/>
            <person name="Kovalovszki A."/>
            <person name="Ziels R.M."/>
            <person name="Maus I."/>
            <person name="Zhu X."/>
            <person name="Kougias P.G."/>
            <person name="Basile A."/>
            <person name="Luo G."/>
            <person name="Schluter A."/>
            <person name="Konstantinidis K.T."/>
            <person name="Angelidaki I."/>
        </authorList>
    </citation>
    <scope>NUCLEOTIDE SEQUENCE [LARGE SCALE GENOMIC DNA]</scope>
    <source>
        <strain evidence="2">AS05jafATM_4</strain>
    </source>
</reference>
<keyword evidence="1" id="KW-1133">Transmembrane helix</keyword>
<feature type="transmembrane region" description="Helical" evidence="1">
    <location>
        <begin position="182"/>
        <end position="213"/>
    </location>
</feature>
<gene>
    <name evidence="2" type="ORF">GX523_04390</name>
</gene>
<dbReference type="InterPro" id="IPR045691">
    <property type="entry name" value="DUF6056"/>
</dbReference>
<feature type="transmembrane region" description="Helical" evidence="1">
    <location>
        <begin position="90"/>
        <end position="109"/>
    </location>
</feature>
<sequence length="611" mass="69844">MFKNLYAYPKSSSRCSKREWLILLVFLFAMLWIHRYIFLYADDLYYSRDAQYGLNYLPEALLDELNSNGRVWIGGAMVLALKPQIELFRILNPLILMSVVYILAKMATFSESSLHRKKDNPSLWIALLCAALFFLFLPLKIAHTTIYYAACAFNYLYPMVLVLLYAYLLYTRIGSISLRKKLLLIALAFFVGSSTQQVGMIGIGFTVMISVYLSFIRKKLPFRTFLPLYGVMFLGYILVSYGSLKRLVWERTAGNEVVLTDVITELIKTNIFSLPAAPFVMLISLSCIFWLFAFSRPGSPAGDHPSVAATLSSSEWSRTAGSEFRSETSSAQEKHFSAETWYCEPMCRKQRIFNRSLAILLCAALTGYIYLLLYKEIPFDLTHKNLHSFYGLSIIAFVFLYFSALVYISVIMLIKKDYPFLLFNTINALGAQIMLIVVDARFAATYKVMFPSLLLFSVFIFYSVLAFRRNTLYLSLAFFFMTLSLQEKLPALAGGVIFGLALIHYLYSMFREEDSGSGIKLIQVGLGAFFCLISVVVFGTTLHGYYQASIPQNYNLEAIKQYHEAEKKGELLLKKVPPSYYGYNLGNWNDMPYFMKQCYGIKEDTPINYIQ</sequence>
<keyword evidence="1" id="KW-0812">Transmembrane</keyword>
<feature type="transmembrane region" description="Helical" evidence="1">
    <location>
        <begin position="394"/>
        <end position="414"/>
    </location>
</feature>
<evidence type="ECO:0000256" key="1">
    <source>
        <dbReference type="SAM" id="Phobius"/>
    </source>
</evidence>
<feature type="transmembrane region" description="Helical" evidence="1">
    <location>
        <begin position="420"/>
        <end position="438"/>
    </location>
</feature>
<feature type="transmembrane region" description="Helical" evidence="1">
    <location>
        <begin position="20"/>
        <end position="38"/>
    </location>
</feature>
<evidence type="ECO:0008006" key="4">
    <source>
        <dbReference type="Google" id="ProtNLM"/>
    </source>
</evidence>
<feature type="transmembrane region" description="Helical" evidence="1">
    <location>
        <begin position="489"/>
        <end position="507"/>
    </location>
</feature>
<proteinExistence type="predicted"/>
<organism evidence="2 3">
    <name type="scientific">Desulfitobacterium dehalogenans</name>
    <dbReference type="NCBI Taxonomy" id="36854"/>
    <lineage>
        <taxon>Bacteria</taxon>
        <taxon>Bacillati</taxon>
        <taxon>Bacillota</taxon>
        <taxon>Clostridia</taxon>
        <taxon>Eubacteriales</taxon>
        <taxon>Desulfitobacteriaceae</taxon>
        <taxon>Desulfitobacterium</taxon>
    </lineage>
</organism>